<evidence type="ECO:0000313" key="10">
    <source>
        <dbReference type="Proteomes" id="UP001595722"/>
    </source>
</evidence>
<keyword evidence="9" id="KW-0575">Peroxidase</keyword>
<keyword evidence="3 7" id="KW-0479">Metal-binding</keyword>
<dbReference type="Gene3D" id="1.10.760.10">
    <property type="entry name" value="Cytochrome c-like domain"/>
    <property type="match status" value="2"/>
</dbReference>
<dbReference type="Pfam" id="PF03150">
    <property type="entry name" value="CCP_MauG"/>
    <property type="match status" value="1"/>
</dbReference>
<dbReference type="PROSITE" id="PS51007">
    <property type="entry name" value="CYTC"/>
    <property type="match status" value="1"/>
</dbReference>
<feature type="domain" description="Cytochrome c" evidence="8">
    <location>
        <begin position="4"/>
        <end position="144"/>
    </location>
</feature>
<keyword evidence="6 7" id="KW-0408">Iron</keyword>
<dbReference type="SUPFAM" id="SSF46626">
    <property type="entry name" value="Cytochrome c"/>
    <property type="match status" value="2"/>
</dbReference>
<dbReference type="InterPro" id="IPR051395">
    <property type="entry name" value="Cytochrome_c_Peroxidase/MauG"/>
</dbReference>
<dbReference type="InterPro" id="IPR036909">
    <property type="entry name" value="Cyt_c-like_dom_sf"/>
</dbReference>
<keyword evidence="10" id="KW-1185">Reference proteome</keyword>
<evidence type="ECO:0000256" key="5">
    <source>
        <dbReference type="ARBA" id="ARBA00023002"/>
    </source>
</evidence>
<proteinExistence type="predicted"/>
<dbReference type="PANTHER" id="PTHR30600:SF10">
    <property type="entry name" value="BLL6722 PROTEIN"/>
    <property type="match status" value="1"/>
</dbReference>
<dbReference type="Proteomes" id="UP001595722">
    <property type="component" value="Unassembled WGS sequence"/>
</dbReference>
<dbReference type="PANTHER" id="PTHR30600">
    <property type="entry name" value="CYTOCHROME C PEROXIDASE-RELATED"/>
    <property type="match status" value="1"/>
</dbReference>
<protein>
    <submittedName>
        <fullName evidence="9">Cytochrome-c peroxidase</fullName>
    </submittedName>
</protein>
<dbReference type="InterPro" id="IPR004852">
    <property type="entry name" value="Di-haem_cyt_c_peroxidsae"/>
</dbReference>
<reference evidence="10" key="1">
    <citation type="journal article" date="2019" name="Int. J. Syst. Evol. Microbiol.">
        <title>The Global Catalogue of Microorganisms (GCM) 10K type strain sequencing project: providing services to taxonomists for standard genome sequencing and annotation.</title>
        <authorList>
            <consortium name="The Broad Institute Genomics Platform"/>
            <consortium name="The Broad Institute Genome Sequencing Center for Infectious Disease"/>
            <person name="Wu L."/>
            <person name="Ma J."/>
        </authorList>
    </citation>
    <scope>NUCLEOTIDE SEQUENCE [LARGE SCALE GENOMIC DNA]</scope>
    <source>
        <strain evidence="10">KCTC 42424</strain>
    </source>
</reference>
<dbReference type="EMBL" id="JBHRYB010000001">
    <property type="protein sequence ID" value="MFC3678583.1"/>
    <property type="molecule type" value="Genomic_DNA"/>
</dbReference>
<comment type="subcellular location">
    <subcellularLocation>
        <location evidence="1">Cell envelope</location>
    </subcellularLocation>
</comment>
<keyword evidence="5" id="KW-0560">Oxidoreductase</keyword>
<evidence type="ECO:0000256" key="1">
    <source>
        <dbReference type="ARBA" id="ARBA00004196"/>
    </source>
</evidence>
<evidence type="ECO:0000256" key="4">
    <source>
        <dbReference type="ARBA" id="ARBA00022729"/>
    </source>
</evidence>
<evidence type="ECO:0000256" key="3">
    <source>
        <dbReference type="ARBA" id="ARBA00022723"/>
    </source>
</evidence>
<keyword evidence="4" id="KW-0732">Signal</keyword>
<accession>A0ABV7VR89</accession>
<sequence>MADQKAELGEQLFFDTSLSRDKNQSCATCHNPQQGFIDGRINDASTGNHPAPASLGSNGHSIGDRNAPTAAYAAFSPSFCRGERERSPSQQTSGVGEYQGYLGGQFWDGRAKNLAAQAGGPPLNPLEMAMPDKASVVARIQENQDYIQLFQTLYGADIFTDNDAAYAALADAIGQFERKDKESFYPFDSKYDQSLDGKYFYDPDSPATTGKARFFSSDFSCSACHQLRSSNRNKVEIFTSFEYHNIGVPENTSLRAFNEVAEDFVDLGLALNPMVAEADKAASEGKFKVPTLRNIAVTAPYMHNGVFNDLKTVILFYQHAKERALNKPFSVVNPETGVAFRTPEVDRNISDSLLAGNDTDINEQVALEFECFLLTLTDQTYEHLLDTEKVEQCGI</sequence>
<organism evidence="9 10">
    <name type="scientific">Bacterioplanoides pacificum</name>
    <dbReference type="NCBI Taxonomy" id="1171596"/>
    <lineage>
        <taxon>Bacteria</taxon>
        <taxon>Pseudomonadati</taxon>
        <taxon>Pseudomonadota</taxon>
        <taxon>Gammaproteobacteria</taxon>
        <taxon>Oceanospirillales</taxon>
        <taxon>Oceanospirillaceae</taxon>
        <taxon>Bacterioplanoides</taxon>
    </lineage>
</organism>
<evidence type="ECO:0000256" key="2">
    <source>
        <dbReference type="ARBA" id="ARBA00022617"/>
    </source>
</evidence>
<evidence type="ECO:0000256" key="7">
    <source>
        <dbReference type="PROSITE-ProRule" id="PRU00433"/>
    </source>
</evidence>
<dbReference type="InterPro" id="IPR009056">
    <property type="entry name" value="Cyt_c-like_dom"/>
</dbReference>
<gene>
    <name evidence="9" type="ORF">ACFOMG_00475</name>
</gene>
<dbReference type="GO" id="GO:0004601">
    <property type="term" value="F:peroxidase activity"/>
    <property type="evidence" value="ECO:0007669"/>
    <property type="project" value="UniProtKB-KW"/>
</dbReference>
<evidence type="ECO:0000259" key="8">
    <source>
        <dbReference type="PROSITE" id="PS51007"/>
    </source>
</evidence>
<comment type="caution">
    <text evidence="9">The sequence shown here is derived from an EMBL/GenBank/DDBJ whole genome shotgun (WGS) entry which is preliminary data.</text>
</comment>
<evidence type="ECO:0000256" key="6">
    <source>
        <dbReference type="ARBA" id="ARBA00023004"/>
    </source>
</evidence>
<keyword evidence="2 7" id="KW-0349">Heme</keyword>
<evidence type="ECO:0000313" key="9">
    <source>
        <dbReference type="EMBL" id="MFC3678583.1"/>
    </source>
</evidence>
<name>A0ABV7VR89_9GAMM</name>
<dbReference type="RefSeq" id="WP_376864135.1">
    <property type="nucleotide sequence ID" value="NZ_JBHRYB010000001.1"/>
</dbReference>